<proteinExistence type="predicted"/>
<protein>
    <submittedName>
        <fullName evidence="1">Uncharacterized protein</fullName>
    </submittedName>
</protein>
<evidence type="ECO:0000313" key="1">
    <source>
        <dbReference type="EMBL" id="KIA90678.1"/>
    </source>
</evidence>
<gene>
    <name evidence="1" type="ORF">OA86_02020</name>
</gene>
<sequence>MFLQKYLTLKTKIMKNLKYIFILAFLIINTKCFGQFPLKFGDGVITHSPNSYTAAGPSTTPAVVRVIHTSNTMTAPLGSTWTSPAPKPPNDFYTNWNVNTLGYVFGITMDQNTDPNVYVSSTQIYGSLTLNNRKIWRLKGQTPSIGSNSLVFDFNNISGSGTATSLRSLGNLKYGKFGTTENIYVSDWETGEIHRLTGNSTASSLWSNQPAFNPKFGKNNDDKREMPYGLAIRKISSSLSKLYYSKISTDSNFNSIGGYGNNEIYSVDLDAGGNFIFGTETFVNIPVINLSPGSWGGYVGSVSYGCQILPVISDIAFTNDGKKMLVGQQSWGVFGVLAPHNSNVKEFENSPLLSTNWVNSVNLFPSGQNLGANCSGVGGSKNAVGGVSYSDNKLRTNSNYACDDAVYFTADYINVATGSNTVYGVQGMNAHGGSSNSISNSIWIDADDNLNYYDKTFLGDVEIYKNPNACSPCDCGDWASVGLGDNANWWTNTSTPPAPIPSLSFNQGTSTGILFPHYNCKGNCNASFSYNLISPTTGSSIALSGSSSLDLGQTAIKNLPCGSYFINITPICGNIKCPPIRIPLVIVCPPPCSDCGGNASVTLQGNPVYQNGMISGNFVINNSTPISEVRMLVEEFRLVSSTGNENCILCKNTPKTWGSIQSAVLSSIAPSFSNAVTIDNREAVFNNGGIIPMPGTLSFSLALPQTTGLDCCNLKAEICVKIIIRDVNCCEKEILKCFTVDLK</sequence>
<dbReference type="STRING" id="266749.SAMN05421876_101116"/>
<accession>A0A0C1FFV2</accession>
<comment type="caution">
    <text evidence="1">The sequence shown here is derived from an EMBL/GenBank/DDBJ whole genome shotgun (WGS) entry which is preliminary data.</text>
</comment>
<dbReference type="EMBL" id="JSYL01000001">
    <property type="protein sequence ID" value="KIA90678.1"/>
    <property type="molecule type" value="Genomic_DNA"/>
</dbReference>
<evidence type="ECO:0000313" key="2">
    <source>
        <dbReference type="Proteomes" id="UP000031473"/>
    </source>
</evidence>
<name>A0A0C1FFV2_9FLAO</name>
<dbReference type="Proteomes" id="UP000031473">
    <property type="component" value="Unassembled WGS sequence"/>
</dbReference>
<dbReference type="AlphaFoldDB" id="A0A0C1FFV2"/>
<organism evidence="1 2">
    <name type="scientific">Kaistella jeonii</name>
    <dbReference type="NCBI Taxonomy" id="266749"/>
    <lineage>
        <taxon>Bacteria</taxon>
        <taxon>Pseudomonadati</taxon>
        <taxon>Bacteroidota</taxon>
        <taxon>Flavobacteriia</taxon>
        <taxon>Flavobacteriales</taxon>
        <taxon>Weeksellaceae</taxon>
        <taxon>Chryseobacterium group</taxon>
        <taxon>Kaistella</taxon>
    </lineage>
</organism>
<reference evidence="1 2" key="1">
    <citation type="submission" date="2014-10" db="EMBL/GenBank/DDBJ databases">
        <title>Kaistella jeonii genome.</title>
        <authorList>
            <person name="Clayton J.T."/>
            <person name="Newman J.D."/>
        </authorList>
    </citation>
    <scope>NUCLEOTIDE SEQUENCE [LARGE SCALE GENOMIC DNA]</scope>
    <source>
        <strain evidence="1 2">DSM 17048</strain>
    </source>
</reference>
<keyword evidence="2" id="KW-1185">Reference proteome</keyword>